<evidence type="ECO:0000313" key="1">
    <source>
        <dbReference type="EMBL" id="CAD8205771.1"/>
    </source>
</evidence>
<dbReference type="Proteomes" id="UP000689195">
    <property type="component" value="Unassembled WGS sequence"/>
</dbReference>
<accession>A0A8S1XWC4</accession>
<proteinExistence type="predicted"/>
<dbReference type="AlphaFoldDB" id="A0A8S1XWC4"/>
<protein>
    <submittedName>
        <fullName evidence="1">Uncharacterized protein</fullName>
    </submittedName>
</protein>
<sequence>MHQYNGSSNQNQNLCFSSDLQSTIQADESIFYHGLAFQFRKIKEGAAFQNFINSQVQKSSGINQIIAIQKFVFFVQEEYLLLFFLISNFFNGGHQFTKIIKETQKLKIGQLILRKEICRVSLLNQNEKNNTNNQTKQNNFSYSSYHLNHNESNQVLFQQNP</sequence>
<comment type="caution">
    <text evidence="1">The sequence shown here is derived from an EMBL/GenBank/DDBJ whole genome shotgun (WGS) entry which is preliminary data.</text>
</comment>
<dbReference type="EMBL" id="CAJJDO010000141">
    <property type="protein sequence ID" value="CAD8205771.1"/>
    <property type="molecule type" value="Genomic_DNA"/>
</dbReference>
<gene>
    <name evidence="1" type="ORF">PPENT_87.1.T1410148</name>
</gene>
<name>A0A8S1XWC4_9CILI</name>
<reference evidence="1" key="1">
    <citation type="submission" date="2021-01" db="EMBL/GenBank/DDBJ databases">
        <authorList>
            <consortium name="Genoscope - CEA"/>
            <person name="William W."/>
        </authorList>
    </citation>
    <scope>NUCLEOTIDE SEQUENCE</scope>
</reference>
<evidence type="ECO:0000313" key="2">
    <source>
        <dbReference type="Proteomes" id="UP000689195"/>
    </source>
</evidence>
<keyword evidence="2" id="KW-1185">Reference proteome</keyword>
<organism evidence="1 2">
    <name type="scientific">Paramecium pentaurelia</name>
    <dbReference type="NCBI Taxonomy" id="43138"/>
    <lineage>
        <taxon>Eukaryota</taxon>
        <taxon>Sar</taxon>
        <taxon>Alveolata</taxon>
        <taxon>Ciliophora</taxon>
        <taxon>Intramacronucleata</taxon>
        <taxon>Oligohymenophorea</taxon>
        <taxon>Peniculida</taxon>
        <taxon>Parameciidae</taxon>
        <taxon>Paramecium</taxon>
    </lineage>
</organism>